<dbReference type="Proteomes" id="UP000237105">
    <property type="component" value="Unassembled WGS sequence"/>
</dbReference>
<comment type="caution">
    <text evidence="1">The sequence shown here is derived from an EMBL/GenBank/DDBJ whole genome shotgun (WGS) entry which is preliminary data.</text>
</comment>
<name>A0A2P5BNL3_PARAD</name>
<dbReference type="OrthoDB" id="1002461at2759"/>
<evidence type="ECO:0000313" key="1">
    <source>
        <dbReference type="EMBL" id="PON50379.1"/>
    </source>
</evidence>
<evidence type="ECO:0000313" key="2">
    <source>
        <dbReference type="Proteomes" id="UP000237105"/>
    </source>
</evidence>
<gene>
    <name evidence="1" type="ORF">PanWU01x14_223510</name>
</gene>
<accession>A0A2P5BNL3</accession>
<reference evidence="2" key="1">
    <citation type="submission" date="2016-06" db="EMBL/GenBank/DDBJ databases">
        <title>Parallel loss of symbiosis genes in relatives of nitrogen-fixing non-legume Parasponia.</title>
        <authorList>
            <person name="Van Velzen R."/>
            <person name="Holmer R."/>
            <person name="Bu F."/>
            <person name="Rutten L."/>
            <person name="Van Zeijl A."/>
            <person name="Liu W."/>
            <person name="Santuari L."/>
            <person name="Cao Q."/>
            <person name="Sharma T."/>
            <person name="Shen D."/>
            <person name="Roswanjaya Y."/>
            <person name="Wardhani T."/>
            <person name="Kalhor M.S."/>
            <person name="Jansen J."/>
            <person name="Van den Hoogen J."/>
            <person name="Gungor B."/>
            <person name="Hartog M."/>
            <person name="Hontelez J."/>
            <person name="Verver J."/>
            <person name="Yang W.-C."/>
            <person name="Schijlen E."/>
            <person name="Repin R."/>
            <person name="Schilthuizen M."/>
            <person name="Schranz E."/>
            <person name="Heidstra R."/>
            <person name="Miyata K."/>
            <person name="Fedorova E."/>
            <person name="Kohlen W."/>
            <person name="Bisseling T."/>
            <person name="Smit S."/>
            <person name="Geurts R."/>
        </authorList>
    </citation>
    <scope>NUCLEOTIDE SEQUENCE [LARGE SCALE GENOMIC DNA]</scope>
    <source>
        <strain evidence="2">cv. WU1-14</strain>
    </source>
</reference>
<organism evidence="1 2">
    <name type="scientific">Parasponia andersonii</name>
    <name type="common">Sponia andersonii</name>
    <dbReference type="NCBI Taxonomy" id="3476"/>
    <lineage>
        <taxon>Eukaryota</taxon>
        <taxon>Viridiplantae</taxon>
        <taxon>Streptophyta</taxon>
        <taxon>Embryophyta</taxon>
        <taxon>Tracheophyta</taxon>
        <taxon>Spermatophyta</taxon>
        <taxon>Magnoliopsida</taxon>
        <taxon>eudicotyledons</taxon>
        <taxon>Gunneridae</taxon>
        <taxon>Pentapetalae</taxon>
        <taxon>rosids</taxon>
        <taxon>fabids</taxon>
        <taxon>Rosales</taxon>
        <taxon>Cannabaceae</taxon>
        <taxon>Parasponia</taxon>
    </lineage>
</organism>
<feature type="non-terminal residue" evidence="1">
    <location>
        <position position="134"/>
    </location>
</feature>
<dbReference type="EMBL" id="JXTB01000246">
    <property type="protein sequence ID" value="PON50379.1"/>
    <property type="molecule type" value="Genomic_DNA"/>
</dbReference>
<sequence length="134" mass="14571">MNNQRDQELVPLDPEIERTFRARRREQQQGLAILEEMAEAAGTNNAAAMADDRDRAIREYAIPILKGLNPAQVSSLSNILKSMNMAAGATGEQSAAVSCIYCGEGHSFDSCPSNPASVCYMGNFNKNNNLFANT</sequence>
<keyword evidence="2" id="KW-1185">Reference proteome</keyword>
<protein>
    <submittedName>
        <fullName evidence="1">Uncharacterized protein</fullName>
    </submittedName>
</protein>
<dbReference type="AlphaFoldDB" id="A0A2P5BNL3"/>
<proteinExistence type="predicted"/>